<name>A0A8K0UEI4_9AGAR</name>
<comment type="caution">
    <text evidence="1">The sequence shown here is derived from an EMBL/GenBank/DDBJ whole genome shotgun (WGS) entry which is preliminary data.</text>
</comment>
<dbReference type="OrthoDB" id="2729743at2759"/>
<evidence type="ECO:0000313" key="1">
    <source>
        <dbReference type="EMBL" id="KAH8077407.1"/>
    </source>
</evidence>
<proteinExistence type="predicted"/>
<protein>
    <submittedName>
        <fullName evidence="1">Uncharacterized protein</fullName>
    </submittedName>
</protein>
<organism evidence="1 2">
    <name type="scientific">Cristinia sonorae</name>
    <dbReference type="NCBI Taxonomy" id="1940300"/>
    <lineage>
        <taxon>Eukaryota</taxon>
        <taxon>Fungi</taxon>
        <taxon>Dikarya</taxon>
        <taxon>Basidiomycota</taxon>
        <taxon>Agaricomycotina</taxon>
        <taxon>Agaricomycetes</taxon>
        <taxon>Agaricomycetidae</taxon>
        <taxon>Agaricales</taxon>
        <taxon>Pleurotineae</taxon>
        <taxon>Stephanosporaceae</taxon>
        <taxon>Cristinia</taxon>
    </lineage>
</organism>
<dbReference type="EMBL" id="JAEVFJ010000064">
    <property type="protein sequence ID" value="KAH8077407.1"/>
    <property type="molecule type" value="Genomic_DNA"/>
</dbReference>
<sequence length="310" mass="34725">MATLPFEQRAQIAQDLHDDSDSLSLKSLSQVSFQWRVPAQMYLFQNLHISIIKQRNARDFLHFLQASPHLLPFVRTLGLYQRGSSYVSVTEITAITSTLPNLRNLELYAYLTIVAGDEGAQEDALTINCGLTLMRVYLNEEAFTMLLAFFRGPQLLVNSVFLTNFTTDTRVSLDLSNYSSLRRVHVGEVAKLGGLDDESVVPIRDILVSICPQTLKAFGMVCDVSYTTDVRLVNKYLGSKGHCVEDLQLDFASDAEAMGRCLWIGIPSGYPSTVRLSKYFRSLLSLWPRCQATTTSLLPLSCIGVLLFEY</sequence>
<dbReference type="Proteomes" id="UP000813824">
    <property type="component" value="Unassembled WGS sequence"/>
</dbReference>
<dbReference type="AlphaFoldDB" id="A0A8K0UEI4"/>
<keyword evidence="2" id="KW-1185">Reference proteome</keyword>
<gene>
    <name evidence="1" type="ORF">BXZ70DRAFT_962798</name>
</gene>
<evidence type="ECO:0000313" key="2">
    <source>
        <dbReference type="Proteomes" id="UP000813824"/>
    </source>
</evidence>
<accession>A0A8K0UEI4</accession>
<reference evidence="1" key="1">
    <citation type="journal article" date="2021" name="New Phytol.">
        <title>Evolutionary innovations through gain and loss of genes in the ectomycorrhizal Boletales.</title>
        <authorList>
            <person name="Wu G."/>
            <person name="Miyauchi S."/>
            <person name="Morin E."/>
            <person name="Kuo A."/>
            <person name="Drula E."/>
            <person name="Varga T."/>
            <person name="Kohler A."/>
            <person name="Feng B."/>
            <person name="Cao Y."/>
            <person name="Lipzen A."/>
            <person name="Daum C."/>
            <person name="Hundley H."/>
            <person name="Pangilinan J."/>
            <person name="Johnson J."/>
            <person name="Barry K."/>
            <person name="LaButti K."/>
            <person name="Ng V."/>
            <person name="Ahrendt S."/>
            <person name="Min B."/>
            <person name="Choi I.G."/>
            <person name="Park H."/>
            <person name="Plett J.M."/>
            <person name="Magnuson J."/>
            <person name="Spatafora J.W."/>
            <person name="Nagy L.G."/>
            <person name="Henrissat B."/>
            <person name="Grigoriev I.V."/>
            <person name="Yang Z.L."/>
            <person name="Xu J."/>
            <person name="Martin F.M."/>
        </authorList>
    </citation>
    <scope>NUCLEOTIDE SEQUENCE</scope>
    <source>
        <strain evidence="1">KKN 215</strain>
    </source>
</reference>